<proteinExistence type="predicted"/>
<evidence type="ECO:0000313" key="1">
    <source>
        <dbReference type="EMBL" id="RZR72094.1"/>
    </source>
</evidence>
<reference evidence="1" key="1">
    <citation type="journal article" date="2018" name="Data Brief">
        <title>Genome sequence data from 17 accessions of Ensete ventricosum, a staple food crop for millions in Ethiopia.</title>
        <authorList>
            <person name="Yemataw Z."/>
            <person name="Muzemil S."/>
            <person name="Ambachew D."/>
            <person name="Tripathi L."/>
            <person name="Tesfaye K."/>
            <person name="Chala A."/>
            <person name="Farbos A."/>
            <person name="O'Neill P."/>
            <person name="Moore K."/>
            <person name="Grant M."/>
            <person name="Studholme D.J."/>
        </authorList>
    </citation>
    <scope>NUCLEOTIDE SEQUENCE [LARGE SCALE GENOMIC DNA]</scope>
    <source>
        <tissue evidence="1">Leaf</tissue>
    </source>
</reference>
<dbReference type="EMBL" id="KV875628">
    <property type="protein sequence ID" value="RZR72094.1"/>
    <property type="molecule type" value="Genomic_DNA"/>
</dbReference>
<protein>
    <submittedName>
        <fullName evidence="1">Uncharacterized protein</fullName>
    </submittedName>
</protein>
<organism evidence="1">
    <name type="scientific">Ensete ventricosum</name>
    <name type="common">Abyssinian banana</name>
    <name type="synonym">Musa ensete</name>
    <dbReference type="NCBI Taxonomy" id="4639"/>
    <lineage>
        <taxon>Eukaryota</taxon>
        <taxon>Viridiplantae</taxon>
        <taxon>Streptophyta</taxon>
        <taxon>Embryophyta</taxon>
        <taxon>Tracheophyta</taxon>
        <taxon>Spermatophyta</taxon>
        <taxon>Magnoliopsida</taxon>
        <taxon>Liliopsida</taxon>
        <taxon>Zingiberales</taxon>
        <taxon>Musaceae</taxon>
        <taxon>Ensete</taxon>
    </lineage>
</organism>
<accession>A0A445MCZ6</accession>
<sequence>MVYSHNVVVIPEDGVGVEICGWIKPQVHPLLSVSLPVRVHVGLNGVRLPRPVPQELEIYLISYAIRLRTQLQRNPPPGLALSHARRSMRNLRGGESGIRYIPEDRSRRSCIAVPPPVRETWESAHVTWKSRAKSAGLAMDGGSRESRGKKAKTAARKKAASAMAVPVELGLAETEW</sequence>
<dbReference type="AlphaFoldDB" id="A0A445MCZ6"/>
<dbReference type="Proteomes" id="UP000290560">
    <property type="component" value="Unassembled WGS sequence"/>
</dbReference>
<name>A0A445MCZ6_ENSVE</name>
<gene>
    <name evidence="1" type="ORF">BHM03_00010276</name>
</gene>